<protein>
    <submittedName>
        <fullName evidence="2">Polysaccharide deacetylase family protein</fullName>
    </submittedName>
</protein>
<dbReference type="Pfam" id="PF01522">
    <property type="entry name" value="Polysacc_deac_1"/>
    <property type="match status" value="1"/>
</dbReference>
<dbReference type="AlphaFoldDB" id="A0A4Q9DLI1"/>
<evidence type="ECO:0000259" key="1">
    <source>
        <dbReference type="PROSITE" id="PS51677"/>
    </source>
</evidence>
<evidence type="ECO:0000313" key="3">
    <source>
        <dbReference type="Proteomes" id="UP000293142"/>
    </source>
</evidence>
<dbReference type="CDD" id="cd10959">
    <property type="entry name" value="CE4_NodB_like_3"/>
    <property type="match status" value="1"/>
</dbReference>
<dbReference type="InterPro" id="IPR050248">
    <property type="entry name" value="Polysacc_deacetylase_ArnD"/>
</dbReference>
<dbReference type="PROSITE" id="PS51677">
    <property type="entry name" value="NODB"/>
    <property type="match status" value="1"/>
</dbReference>
<sequence>MCLYTVIPTLIVRLLGVGVFRQAAADRGILLTFDDGPDPDYTPQLLDLLQEHGIKATFFVLGRKAEQYPQLIARMHEEGHLIGLHNYVHRANGLMSPRSVRRQLEQSADVIEHITGQRPVYYRPPWGVINMFDFMLLGRFRMVLWSIIVGDWRSRGGKGKIKRRLLSRLKDGAVIVLHDSGETLGANRDAPAHMLEALHECIDEIAARGYSFLRVDE</sequence>
<gene>
    <name evidence="2" type="ORF">EYB31_22510</name>
</gene>
<name>A0A4Q9DLI1_9BACL</name>
<dbReference type="EMBL" id="SIRE01000016">
    <property type="protein sequence ID" value="TBL75806.1"/>
    <property type="molecule type" value="Genomic_DNA"/>
</dbReference>
<dbReference type="GO" id="GO:0005975">
    <property type="term" value="P:carbohydrate metabolic process"/>
    <property type="evidence" value="ECO:0007669"/>
    <property type="project" value="InterPro"/>
</dbReference>
<evidence type="ECO:0000313" key="2">
    <source>
        <dbReference type="EMBL" id="TBL75806.1"/>
    </source>
</evidence>
<comment type="caution">
    <text evidence="2">The sequence shown here is derived from an EMBL/GenBank/DDBJ whole genome shotgun (WGS) entry which is preliminary data.</text>
</comment>
<dbReference type="OrthoDB" id="2649545at2"/>
<feature type="domain" description="NodB homology" evidence="1">
    <location>
        <begin position="27"/>
        <end position="213"/>
    </location>
</feature>
<dbReference type="GO" id="GO:0016810">
    <property type="term" value="F:hydrolase activity, acting on carbon-nitrogen (but not peptide) bonds"/>
    <property type="evidence" value="ECO:0007669"/>
    <property type="project" value="InterPro"/>
</dbReference>
<organism evidence="2 3">
    <name type="scientific">Paenibacillus thalictri</name>
    <dbReference type="NCBI Taxonomy" id="2527873"/>
    <lineage>
        <taxon>Bacteria</taxon>
        <taxon>Bacillati</taxon>
        <taxon>Bacillota</taxon>
        <taxon>Bacilli</taxon>
        <taxon>Bacillales</taxon>
        <taxon>Paenibacillaceae</taxon>
        <taxon>Paenibacillus</taxon>
    </lineage>
</organism>
<dbReference type="Gene3D" id="3.20.20.370">
    <property type="entry name" value="Glycoside hydrolase/deacetylase"/>
    <property type="match status" value="1"/>
</dbReference>
<dbReference type="PANTHER" id="PTHR10587">
    <property type="entry name" value="GLYCOSYL TRANSFERASE-RELATED"/>
    <property type="match status" value="1"/>
</dbReference>
<dbReference type="SUPFAM" id="SSF88713">
    <property type="entry name" value="Glycoside hydrolase/deacetylase"/>
    <property type="match status" value="1"/>
</dbReference>
<proteinExistence type="predicted"/>
<accession>A0A4Q9DLI1</accession>
<keyword evidence="3" id="KW-1185">Reference proteome</keyword>
<dbReference type="PANTHER" id="PTHR10587:SF137">
    <property type="entry name" value="4-DEOXY-4-FORMAMIDO-L-ARABINOSE-PHOSPHOUNDECAPRENOL DEFORMYLASE ARND-RELATED"/>
    <property type="match status" value="1"/>
</dbReference>
<dbReference type="InterPro" id="IPR011330">
    <property type="entry name" value="Glyco_hydro/deAcase_b/a-brl"/>
</dbReference>
<reference evidence="2 3" key="1">
    <citation type="submission" date="2019-02" db="EMBL/GenBank/DDBJ databases">
        <title>Paenibacillus sp. nov., isolated from surface-sterilized tissue of Thalictrum simplex L.</title>
        <authorList>
            <person name="Tuo L."/>
        </authorList>
    </citation>
    <scope>NUCLEOTIDE SEQUENCE [LARGE SCALE GENOMIC DNA]</scope>
    <source>
        <strain evidence="2 3">N2SHLJ1</strain>
    </source>
</reference>
<dbReference type="Proteomes" id="UP000293142">
    <property type="component" value="Unassembled WGS sequence"/>
</dbReference>
<dbReference type="InterPro" id="IPR002509">
    <property type="entry name" value="NODB_dom"/>
</dbReference>